<comment type="caution">
    <text evidence="1">The sequence shown here is derived from an EMBL/GenBank/DDBJ whole genome shotgun (WGS) entry which is preliminary data.</text>
</comment>
<dbReference type="InterPro" id="IPR036271">
    <property type="entry name" value="Tet_transcr_reg_TetR-rel_C_sf"/>
</dbReference>
<protein>
    <submittedName>
        <fullName evidence="1">Uncharacterized protein</fullName>
    </submittedName>
</protein>
<dbReference type="EMBL" id="BOOA01000005">
    <property type="protein sequence ID" value="GIH22689.1"/>
    <property type="molecule type" value="Genomic_DNA"/>
</dbReference>
<evidence type="ECO:0000313" key="2">
    <source>
        <dbReference type="Proteomes" id="UP000640052"/>
    </source>
</evidence>
<evidence type="ECO:0000313" key="1">
    <source>
        <dbReference type="EMBL" id="GIH22689.1"/>
    </source>
</evidence>
<name>A0A919Q7K9_9ACTN</name>
<dbReference type="Proteomes" id="UP000640052">
    <property type="component" value="Unassembled WGS sequence"/>
</dbReference>
<accession>A0A919Q7K9</accession>
<dbReference type="AlphaFoldDB" id="A0A919Q7K9"/>
<organism evidence="1 2">
    <name type="scientific">Acrocarpospora phusangensis</name>
    <dbReference type="NCBI Taxonomy" id="1070424"/>
    <lineage>
        <taxon>Bacteria</taxon>
        <taxon>Bacillati</taxon>
        <taxon>Actinomycetota</taxon>
        <taxon>Actinomycetes</taxon>
        <taxon>Streptosporangiales</taxon>
        <taxon>Streptosporangiaceae</taxon>
        <taxon>Acrocarpospora</taxon>
    </lineage>
</organism>
<proteinExistence type="predicted"/>
<dbReference type="SUPFAM" id="SSF48498">
    <property type="entry name" value="Tetracyclin repressor-like, C-terminal domain"/>
    <property type="match status" value="1"/>
</dbReference>
<reference evidence="1" key="1">
    <citation type="submission" date="2021-01" db="EMBL/GenBank/DDBJ databases">
        <title>Whole genome shotgun sequence of Acrocarpospora phusangensis NBRC 108782.</title>
        <authorList>
            <person name="Komaki H."/>
            <person name="Tamura T."/>
        </authorList>
    </citation>
    <scope>NUCLEOTIDE SEQUENCE</scope>
    <source>
        <strain evidence="1">NBRC 108782</strain>
    </source>
</reference>
<dbReference type="Gene3D" id="1.10.357.10">
    <property type="entry name" value="Tetracycline Repressor, domain 2"/>
    <property type="match status" value="1"/>
</dbReference>
<sequence length="67" mass="7008">MEDGFLQGLRAAARQGELSSALDLPAAAAMLTMLLEGLQVIVKADSDPRRLIAAVDTALLSLASVRD</sequence>
<gene>
    <name evidence="1" type="ORF">Aph01nite_09990</name>
</gene>
<keyword evidence="2" id="KW-1185">Reference proteome</keyword>